<accession>A0A399T3U1</accession>
<dbReference type="InterPro" id="IPR008928">
    <property type="entry name" value="6-hairpin_glycosidase_sf"/>
</dbReference>
<name>A0A399T3U1_9BACT</name>
<gene>
    <name evidence="3" type="ORF">D1614_00960</name>
</gene>
<evidence type="ECO:0000313" key="4">
    <source>
        <dbReference type="Proteomes" id="UP000265926"/>
    </source>
</evidence>
<feature type="domain" description="Alpha fucosidase A-like C-terminal" evidence="1">
    <location>
        <begin position="765"/>
        <end position="861"/>
    </location>
</feature>
<dbReference type="GO" id="GO:0004560">
    <property type="term" value="F:alpha-L-fucosidase activity"/>
    <property type="evidence" value="ECO:0007669"/>
    <property type="project" value="TreeGrafter"/>
</dbReference>
<dbReference type="InterPro" id="IPR013780">
    <property type="entry name" value="Glyco_hydro_b"/>
</dbReference>
<dbReference type="Gene3D" id="1.50.10.10">
    <property type="match status" value="1"/>
</dbReference>
<sequence>MRYIFLLVVNLTIITAVAQIHKIETPESGMQNTIAFDGKELRIDQSAFLSQHDIVYRSPATEGYNGFPIGNGDLGAMSWTPADRIHFQINKTNTWDDAPDGMFSPWEDRNNPEKSEMFTSLRSCGQLMIEPGLPAFDWMYLEDFEGRLSLADAEASWKAEGPLGKIECRSFVAGGDIPVMVVHYEDELSEAVERRVKLARWGSRVFEHWYQFFRRDFHLGNEGTEVGNEGDEIWIIQPTRSLKFAMAAKLVGQNITAQKFNNREAGYVMNPGNNCSFDVFISVVTSEEADDPLAKARENVRAAAEASAGKMYAEHKERWADFWAKSFIDIPDDYIENLWYMNLYQVGSSARGDYPPHFINSIWSWNRDVRPWNHYYQWNQQIYTWPLHTSGHPELMMPYAKWKREGLEKAIKTAKLAHGVDGAFYSDVSDRHGNQGVGEGASEVSNSFGSSGLMAMDLWRHYQYTLDDEYLKEYGYPVMREVVRLYTNILQKEDDGMYHIPKALPFESPKDRLSKNTTNDLASIRNLFPAFVEASKKLKQDKQLRLKAQEMVANLAPFVLTTIPKEAKPWGPVNVGDTIIAYGTRLRTGEPGEPWVTRPYWLPNAPIEMPCSFHPINAQLSPVFPANLITLDDKGTPLFNACRNMALSFDPLPNNGHSLIPISYARLGMSEFLPDLLERWVDEFQLFSQGHFCYFKRDFIDYVEKGMHDELYSSAEHTIRGLTNNVRVMFNDPEEKIGLLRQPFAHMALEPGSVLEAAINEMLLQSHGGKIRVFPAVPEDWTSRFKLHARGGFEVISERAGGEVKYIVVKSLKGQNCRVVNPWDDGQEVRVRQVGSTKNLFKKTEVNELTFKTEAGKTYIIDRVNKPVSSFELQVISGIKNMDAKIKGRARIGIPRQF</sequence>
<dbReference type="OrthoDB" id="9768507at2"/>
<feature type="domain" description="Glycosyl hydrolase family 95 catalytic" evidence="2">
    <location>
        <begin position="341"/>
        <end position="559"/>
    </location>
</feature>
<dbReference type="Gene3D" id="2.60.40.1180">
    <property type="entry name" value="Golgi alpha-mannosidase II"/>
    <property type="match status" value="1"/>
</dbReference>
<dbReference type="EMBL" id="QWGR01000001">
    <property type="protein sequence ID" value="RIJ50538.1"/>
    <property type="molecule type" value="Genomic_DNA"/>
</dbReference>
<dbReference type="PANTHER" id="PTHR31084:SF19">
    <property type="entry name" value="GLYCOSYL HYDROLASE FAMILY 95 N-TERMINAL DOMAIN-CONTAINING PROTEIN"/>
    <property type="match status" value="1"/>
</dbReference>
<protein>
    <submittedName>
        <fullName evidence="3">Uncharacterized protein</fullName>
    </submittedName>
</protein>
<organism evidence="3 4">
    <name type="scientific">Maribellus luteus</name>
    <dbReference type="NCBI Taxonomy" id="2305463"/>
    <lineage>
        <taxon>Bacteria</taxon>
        <taxon>Pseudomonadati</taxon>
        <taxon>Bacteroidota</taxon>
        <taxon>Bacteroidia</taxon>
        <taxon>Marinilabiliales</taxon>
        <taxon>Prolixibacteraceae</taxon>
        <taxon>Maribellus</taxon>
    </lineage>
</organism>
<proteinExistence type="predicted"/>
<dbReference type="InterPro" id="IPR049053">
    <property type="entry name" value="AFCA-like_C"/>
</dbReference>
<dbReference type="Proteomes" id="UP000265926">
    <property type="component" value="Unassembled WGS sequence"/>
</dbReference>
<dbReference type="GO" id="GO:0005975">
    <property type="term" value="P:carbohydrate metabolic process"/>
    <property type="evidence" value="ECO:0007669"/>
    <property type="project" value="InterPro"/>
</dbReference>
<dbReference type="AlphaFoldDB" id="A0A399T3U1"/>
<dbReference type="Pfam" id="PF21307">
    <property type="entry name" value="Glyco_hydro_95_C"/>
    <property type="match status" value="1"/>
</dbReference>
<dbReference type="InterPro" id="IPR012341">
    <property type="entry name" value="6hp_glycosidase-like_sf"/>
</dbReference>
<dbReference type="SUPFAM" id="SSF48208">
    <property type="entry name" value="Six-hairpin glycosidases"/>
    <property type="match status" value="1"/>
</dbReference>
<dbReference type="PANTHER" id="PTHR31084">
    <property type="entry name" value="ALPHA-L-FUCOSIDASE 2"/>
    <property type="match status" value="1"/>
</dbReference>
<evidence type="ECO:0000259" key="1">
    <source>
        <dbReference type="Pfam" id="PF21307"/>
    </source>
</evidence>
<reference evidence="3 4" key="1">
    <citation type="submission" date="2018-08" db="EMBL/GenBank/DDBJ databases">
        <title>Pallidiluteibacterium maritimus gen. nov., sp. nov., isolated from coastal sediment.</title>
        <authorList>
            <person name="Zhou L.Y."/>
        </authorList>
    </citation>
    <scope>NUCLEOTIDE SEQUENCE [LARGE SCALE GENOMIC DNA]</scope>
    <source>
        <strain evidence="3 4">XSD2</strain>
    </source>
</reference>
<keyword evidence="4" id="KW-1185">Reference proteome</keyword>
<dbReference type="Pfam" id="PF22124">
    <property type="entry name" value="Glyco_hydro_95_cat"/>
    <property type="match status" value="1"/>
</dbReference>
<evidence type="ECO:0000313" key="3">
    <source>
        <dbReference type="EMBL" id="RIJ50538.1"/>
    </source>
</evidence>
<dbReference type="InterPro" id="IPR054363">
    <property type="entry name" value="GH95_cat"/>
</dbReference>
<comment type="caution">
    <text evidence="3">The sequence shown here is derived from an EMBL/GenBank/DDBJ whole genome shotgun (WGS) entry which is preliminary data.</text>
</comment>
<evidence type="ECO:0000259" key="2">
    <source>
        <dbReference type="Pfam" id="PF22124"/>
    </source>
</evidence>